<proteinExistence type="predicted"/>
<dbReference type="Proteomes" id="UP001241472">
    <property type="component" value="Unassembled WGS sequence"/>
</dbReference>
<accession>A0ABT9PNN7</accession>
<comment type="caution">
    <text evidence="1">The sequence shown here is derived from an EMBL/GenBank/DDBJ whole genome shotgun (WGS) entry which is preliminary data.</text>
</comment>
<keyword evidence="2" id="KW-1185">Reference proteome</keyword>
<evidence type="ECO:0000313" key="2">
    <source>
        <dbReference type="Proteomes" id="UP001241472"/>
    </source>
</evidence>
<reference evidence="1 2" key="1">
    <citation type="submission" date="2023-07" db="EMBL/GenBank/DDBJ databases">
        <title>Sorghum-associated microbial communities from plants grown in Nebraska, USA.</title>
        <authorList>
            <person name="Schachtman D."/>
        </authorList>
    </citation>
    <scope>NUCLEOTIDE SEQUENCE [LARGE SCALE GENOMIC DNA]</scope>
    <source>
        <strain evidence="1 2">DS1307</strain>
    </source>
</reference>
<evidence type="ECO:0008006" key="3">
    <source>
        <dbReference type="Google" id="ProtNLM"/>
    </source>
</evidence>
<name>A0ABT9PNN7_9HYPH</name>
<sequence>MRDAKLATQAPKQQSKAPQGFREINLNVNPVLSGCGPGATATGITFDGYSADDSYLNSQFQCGGKYSLKGSHYEGVAGITDDGTTIFAVNSRINGTYRTMMGAFDIDGKPKAPTTAQEKILAGLLKNSERRIKPDAKSSGVLGVATNGTNPRGGVYVGDRKIVYDFGFRISDDPAANDPKKYVDFSTSVETDFNNRVTRQSYDIKARNDKLTGFVGMDRNGNGSNMGYRAGVGYADVSASARHTNNGGVKTSEVDLAWNINKEMTLTASWRPDNRPPTALPASTFKNPGAFQDFSNYSLKLEIKL</sequence>
<organism evidence="1 2">
    <name type="scientific">Neorhizobium huautlense</name>
    <dbReference type="NCBI Taxonomy" id="67774"/>
    <lineage>
        <taxon>Bacteria</taxon>
        <taxon>Pseudomonadati</taxon>
        <taxon>Pseudomonadota</taxon>
        <taxon>Alphaproteobacteria</taxon>
        <taxon>Hyphomicrobiales</taxon>
        <taxon>Rhizobiaceae</taxon>
        <taxon>Rhizobium/Agrobacterium group</taxon>
        <taxon>Neorhizobium</taxon>
    </lineage>
</organism>
<gene>
    <name evidence="1" type="ORF">J2T09_000808</name>
</gene>
<dbReference type="RefSeq" id="WP_306831341.1">
    <property type="nucleotide sequence ID" value="NZ_JAUSRF010000002.1"/>
</dbReference>
<evidence type="ECO:0000313" key="1">
    <source>
        <dbReference type="EMBL" id="MDP9836066.1"/>
    </source>
</evidence>
<protein>
    <recommendedName>
        <fullName evidence="3">Porin</fullName>
    </recommendedName>
</protein>
<dbReference type="EMBL" id="JAUSRF010000002">
    <property type="protein sequence ID" value="MDP9836066.1"/>
    <property type="molecule type" value="Genomic_DNA"/>
</dbReference>
<dbReference type="PROSITE" id="PS51257">
    <property type="entry name" value="PROKAR_LIPOPROTEIN"/>
    <property type="match status" value="1"/>
</dbReference>